<evidence type="ECO:0000313" key="14">
    <source>
        <dbReference type="EMBL" id="APZ42991.1"/>
    </source>
</evidence>
<name>A0A1P8UGT7_9GAMM</name>
<dbReference type="RefSeq" id="WP_076836639.1">
    <property type="nucleotide sequence ID" value="NZ_CP019434.1"/>
</dbReference>
<evidence type="ECO:0000256" key="3">
    <source>
        <dbReference type="ARBA" id="ARBA00006880"/>
    </source>
</evidence>
<dbReference type="OrthoDB" id="289937at2"/>
<dbReference type="GO" id="GO:0016798">
    <property type="term" value="F:hydrolase activity, acting on glycosyl bonds"/>
    <property type="evidence" value="ECO:0007669"/>
    <property type="project" value="UniProtKB-KW"/>
</dbReference>
<comment type="similarity">
    <text evidence="4">In the C-terminal section; belongs to the glycosyl hydrolase 73 family.</text>
</comment>
<dbReference type="Pfam" id="PF01832">
    <property type="entry name" value="Glucosaminidase"/>
    <property type="match status" value="1"/>
</dbReference>
<evidence type="ECO:0000313" key="15">
    <source>
        <dbReference type="Proteomes" id="UP000243807"/>
    </source>
</evidence>
<dbReference type="AlphaFoldDB" id="A0A1P8UGT7"/>
<dbReference type="GO" id="GO:0071973">
    <property type="term" value="P:bacterial-type flagellum-dependent cell motility"/>
    <property type="evidence" value="ECO:0007669"/>
    <property type="project" value="TreeGrafter"/>
</dbReference>
<evidence type="ECO:0000256" key="2">
    <source>
        <dbReference type="ARBA" id="ARBA00004418"/>
    </source>
</evidence>
<evidence type="ECO:0000256" key="12">
    <source>
        <dbReference type="SAM" id="MobiDB-lite"/>
    </source>
</evidence>
<gene>
    <name evidence="14" type="ORF">BW247_07695</name>
</gene>
<dbReference type="PRINTS" id="PR01002">
    <property type="entry name" value="FLGFLGJ"/>
</dbReference>
<evidence type="ECO:0000256" key="1">
    <source>
        <dbReference type="ARBA" id="ARBA00002954"/>
    </source>
</evidence>
<proteinExistence type="inferred from homology"/>
<keyword evidence="14" id="KW-0969">Cilium</keyword>
<dbReference type="SMART" id="SM00047">
    <property type="entry name" value="LYZ2"/>
    <property type="match status" value="1"/>
</dbReference>
<dbReference type="GO" id="GO:0071555">
    <property type="term" value="P:cell wall organization"/>
    <property type="evidence" value="ECO:0007669"/>
    <property type="project" value="UniProtKB-KW"/>
</dbReference>
<dbReference type="Pfam" id="PF10135">
    <property type="entry name" value="Rod-binding"/>
    <property type="match status" value="1"/>
</dbReference>
<dbReference type="GO" id="GO:0004040">
    <property type="term" value="F:amidase activity"/>
    <property type="evidence" value="ECO:0007669"/>
    <property type="project" value="InterPro"/>
</dbReference>
<dbReference type="NCBIfam" id="TIGR02541">
    <property type="entry name" value="flagell_FlgJ"/>
    <property type="match status" value="1"/>
</dbReference>
<dbReference type="GO" id="GO:0042597">
    <property type="term" value="C:periplasmic space"/>
    <property type="evidence" value="ECO:0007669"/>
    <property type="project" value="UniProtKB-SubCell"/>
</dbReference>
<feature type="domain" description="Mannosyl-glycoprotein endo-beta-N-acetylglucosamidase-like" evidence="13">
    <location>
        <begin position="146"/>
        <end position="311"/>
    </location>
</feature>
<evidence type="ECO:0000256" key="5">
    <source>
        <dbReference type="ARBA" id="ARBA00013433"/>
    </source>
</evidence>
<keyword evidence="9" id="KW-0326">Glycosidase</keyword>
<organism evidence="14 15">
    <name type="scientific">Acidihalobacter ferrooxydans</name>
    <dbReference type="NCBI Taxonomy" id="1765967"/>
    <lineage>
        <taxon>Bacteria</taxon>
        <taxon>Pseudomonadati</taxon>
        <taxon>Pseudomonadota</taxon>
        <taxon>Gammaproteobacteria</taxon>
        <taxon>Chromatiales</taxon>
        <taxon>Ectothiorhodospiraceae</taxon>
        <taxon>Acidihalobacter</taxon>
    </lineage>
</organism>
<dbReference type="Gene3D" id="2.10.70.40">
    <property type="entry name" value="peptidoglycan hydrolase"/>
    <property type="match status" value="1"/>
</dbReference>
<keyword evidence="14" id="KW-0966">Cell projection</keyword>
<dbReference type="InterPro" id="IPR013377">
    <property type="entry name" value="FlgJ"/>
</dbReference>
<dbReference type="GO" id="GO:0044780">
    <property type="term" value="P:bacterial-type flagellum assembly"/>
    <property type="evidence" value="ECO:0007669"/>
    <property type="project" value="InterPro"/>
</dbReference>
<reference evidence="14 15" key="1">
    <citation type="submission" date="2017-01" db="EMBL/GenBank/DDBJ databases">
        <title>Draft sequence of Acidihalobacter ferrooxidans strain DSM 14175 (strain V8).</title>
        <authorList>
            <person name="Khaleque H.N."/>
            <person name="Ramsay J.P."/>
            <person name="Murphy R.J.T."/>
            <person name="Kaksonen A.H."/>
            <person name="Boxall N.J."/>
            <person name="Watkin E.L.J."/>
        </authorList>
    </citation>
    <scope>NUCLEOTIDE SEQUENCE [LARGE SCALE GENOMIC DNA]</scope>
    <source>
        <strain evidence="14 15">V8</strain>
    </source>
</reference>
<keyword evidence="8" id="KW-0378">Hydrolase</keyword>
<evidence type="ECO:0000256" key="11">
    <source>
        <dbReference type="ARBA" id="ARBA00030835"/>
    </source>
</evidence>
<keyword evidence="15" id="KW-1185">Reference proteome</keyword>
<dbReference type="InterPro" id="IPR002901">
    <property type="entry name" value="MGlyc_endo_b_GlcNAc-like_dom"/>
</dbReference>
<protein>
    <recommendedName>
        <fullName evidence="5">Peptidoglycan hydrolase FlgJ</fullName>
    </recommendedName>
    <alternativeName>
        <fullName evidence="11">Muramidase FlgJ</fullName>
    </alternativeName>
</protein>
<feature type="region of interest" description="Disordered" evidence="12">
    <location>
        <begin position="104"/>
        <end position="151"/>
    </location>
</feature>
<dbReference type="InterPro" id="IPR019301">
    <property type="entry name" value="Flagellar_prot_FlgJ_N"/>
</dbReference>
<comment type="function">
    <text evidence="1">Flagellum-specific muramidase which hydrolyzes the peptidoglycan layer to assemble the rod structure in the periplasmic space.</text>
</comment>
<evidence type="ECO:0000256" key="9">
    <source>
        <dbReference type="ARBA" id="ARBA00023295"/>
    </source>
</evidence>
<dbReference type="Proteomes" id="UP000243807">
    <property type="component" value="Chromosome"/>
</dbReference>
<dbReference type="PANTHER" id="PTHR33308">
    <property type="entry name" value="PEPTIDOGLYCAN HYDROLASE FLGJ"/>
    <property type="match status" value="1"/>
</dbReference>
<evidence type="ECO:0000256" key="10">
    <source>
        <dbReference type="ARBA" id="ARBA00023316"/>
    </source>
</evidence>
<keyword evidence="10" id="KW-0961">Cell wall biogenesis/degradation</keyword>
<evidence type="ECO:0000256" key="8">
    <source>
        <dbReference type="ARBA" id="ARBA00022801"/>
    </source>
</evidence>
<evidence type="ECO:0000256" key="4">
    <source>
        <dbReference type="ARBA" id="ARBA00007974"/>
    </source>
</evidence>
<feature type="compositionally biased region" description="Low complexity" evidence="12">
    <location>
        <begin position="127"/>
        <end position="143"/>
    </location>
</feature>
<dbReference type="EMBL" id="CP019434">
    <property type="protein sequence ID" value="APZ42991.1"/>
    <property type="molecule type" value="Genomic_DNA"/>
</dbReference>
<dbReference type="PANTHER" id="PTHR33308:SF9">
    <property type="entry name" value="PEPTIDOGLYCAN HYDROLASE FLGJ"/>
    <property type="match status" value="1"/>
</dbReference>
<comment type="similarity">
    <text evidence="3">In the N-terminal section; belongs to the FlgJ family.</text>
</comment>
<keyword evidence="6" id="KW-0574">Periplasm</keyword>
<keyword evidence="14" id="KW-0282">Flagellum</keyword>
<dbReference type="InterPro" id="IPR051056">
    <property type="entry name" value="Glycosyl_Hydrolase_73"/>
</dbReference>
<accession>A0A1P8UGT7</accession>
<dbReference type="STRING" id="1765967.BW247_07695"/>
<comment type="subcellular location">
    <subcellularLocation>
        <location evidence="2">Periplasm</location>
    </subcellularLocation>
</comment>
<evidence type="ECO:0000256" key="6">
    <source>
        <dbReference type="ARBA" id="ARBA00022764"/>
    </source>
</evidence>
<evidence type="ECO:0000259" key="13">
    <source>
        <dbReference type="SMART" id="SM00047"/>
    </source>
</evidence>
<dbReference type="KEGG" id="afy:BW247_07695"/>
<evidence type="ECO:0000256" key="7">
    <source>
        <dbReference type="ARBA" id="ARBA00022795"/>
    </source>
</evidence>
<keyword evidence="7" id="KW-1005">Bacterial flagellum biogenesis</keyword>
<dbReference type="Gene3D" id="1.10.530.10">
    <property type="match status" value="1"/>
</dbReference>
<sequence length="328" mass="34642">MTMPGDANVMASVYTDFQGLNSLKAAAHQQTTAAKKEAARQFEAVFIEMMLQSMRKATPKDSLLGDSQTRLYRGLYDHQIALDMAQGSGIGLRGMIEKALGVNSASGAPGSDSVSQAHSLPTGPRPTATALGKTTTTGQTDTASESAQWPPATPQAFVTQVMPYARAAAARIGVQPDVLVAQAALESGWGKRVPRLADGQSSYNLFGIKAGANWQGQTVNVPTLEYRDGVAHREQARFRAYSSIAASFADYAGLITHHPRYRQAIAAAGDPTAYLQQLQQAGYATDPQYAAKVDAILTGKHLAGEHLAGKALLAMNPAVKNPADGTIT</sequence>